<dbReference type="Proteomes" id="UP001187471">
    <property type="component" value="Unassembled WGS sequence"/>
</dbReference>
<proteinExistence type="predicted"/>
<dbReference type="GO" id="GO:0006623">
    <property type="term" value="P:protein targeting to vacuole"/>
    <property type="evidence" value="ECO:0007669"/>
    <property type="project" value="TreeGrafter"/>
</dbReference>
<evidence type="ECO:0000259" key="1">
    <source>
        <dbReference type="Pfam" id="PF25036"/>
    </source>
</evidence>
<keyword evidence="3" id="KW-1185">Reference proteome</keyword>
<dbReference type="AlphaFoldDB" id="A0AA88UIT1"/>
<dbReference type="PANTHER" id="PTHR16166:SF130">
    <property type="entry name" value="PROTEIN SORTING-ASSOCIATED PROTEIN, PUTATIVE (DUF1162)-RELATED"/>
    <property type="match status" value="1"/>
</dbReference>
<name>A0AA88UIT1_9ASTE</name>
<gene>
    <name evidence="2" type="ORF">RJ640_012170</name>
</gene>
<dbReference type="InterPro" id="IPR026847">
    <property type="entry name" value="VPS13"/>
</dbReference>
<protein>
    <recommendedName>
        <fullName evidence="1">Vacuolar protein sorting-associated protein 13 VPS13 adaptor binding domain-containing protein</fullName>
    </recommendedName>
</protein>
<dbReference type="InterPro" id="IPR009543">
    <property type="entry name" value="VPS13_VAB"/>
</dbReference>
<comment type="caution">
    <text evidence="2">The sequence shown here is derived from an EMBL/GenBank/DDBJ whole genome shotgun (WGS) entry which is preliminary data.</text>
</comment>
<feature type="domain" description="Vacuolar protein sorting-associated protein 13 VPS13 adaptor binding" evidence="1">
    <location>
        <begin position="543"/>
        <end position="658"/>
    </location>
</feature>
<dbReference type="PANTHER" id="PTHR16166">
    <property type="entry name" value="VACUOLAR PROTEIN SORTING-ASSOCIATED PROTEIN VPS13"/>
    <property type="match status" value="1"/>
</dbReference>
<dbReference type="EMBL" id="JAVXUO010001057">
    <property type="protein sequence ID" value="KAK2986490.1"/>
    <property type="molecule type" value="Genomic_DNA"/>
</dbReference>
<evidence type="ECO:0000313" key="3">
    <source>
        <dbReference type="Proteomes" id="UP001187471"/>
    </source>
</evidence>
<sequence>MENYMLQTVGDIIESNLDCTSAALVVVWHQIENQTGLTLLAQFYDKQAASAAKNQSTTIFLRHLAIVNQDREASVVSLQLAEQGAYSTLPIHCSLLEARTFAWRTRIVSLQDSKTYPGPFVVVKVSRRTEDGLSIAVSPLLRIHNATDFSMKLRFRRTQQKEAEFAFIDLKAGDTVDDSMTTFRAIKLSGGLKKALMSASVGNFLLSFRPEITQNLIISEKAHTVDWSDELESGKAVRLSGLFDKLGYRVRKAFSVESVKCSFSTEHCSLRYDDGRVANLHFLIQSTRKDVPVVQPDGSGFDHGNRNTPVALQVQKEIFLLPTVRVSNLLHLEIHVHLTDKDPHANINSDEIGKPEIITCGSTVNLYANPASLFITVTLAAFNSSSKPVNSGDLVRKLQKQKDDVHGLNIELDFGGGKYCAILRDEVENLGSEVSPDLGSVLPPKSTKSWFMKYSKVHLKLLVEKASEALLDLDALSGLTEIDLKAEEGPALTYITRLGVSLRPSMSEGDMERFISVESKEKKALQLRHGFRKKKEFSIFENFLRKHRNDQDDSLLYIQFRPNQDGLGWSGPVCVASLGRFFLKFRRSIDYTVQESNDVAVDNQNLPQFAAVHVVEEGASLVLRFNRRPNIDLPYRIENYLHDASITFYQKGSMEPEILGSGRSVNYVWDDLTLPRKLVIQIDGLHLLREINLDKVRAWKPIYRFGKQRGLGSHLPLSKKFGDHKRTGQSNDMEMVNLGYEIYADGPTRVLRVCEFSDCRKGNTVFHTGAKMRLRISYVALHLMEHAKQEVDTSEPSVYTPIIVMRVGNINLDSVFTGQRKINQIRIQAAPVARAKGAVVRGTFKLISKCIDGKGFFGTKRYFGDLRKTLKTAGSNVLFAAVTEISDSVLKGAETNGFNGMVTGFHQGILKLAMEPSVLGSAFMEGGPDRKIKLDRNPGIDELYIEGYMQAMLDTIYKQEYLRVRVIDNQVVLKNLPPNSSLIEEIMDRVKGFLVSKALLKGDSSTSHSLRHLRGESEWKIGPTVLTLCEHLFVSFAIRVLRKQAGKVMVRVKMRGKLEGDNQKAIVPASTAEEPKGKLVWKWGLGNEPGNVEQEFLDYTMFRGKEGRGD</sequence>
<dbReference type="Pfam" id="PF25036">
    <property type="entry name" value="VPS13_VAB"/>
    <property type="match status" value="1"/>
</dbReference>
<reference evidence="2" key="1">
    <citation type="submission" date="2022-12" db="EMBL/GenBank/DDBJ databases">
        <title>Draft genome assemblies for two species of Escallonia (Escalloniales).</title>
        <authorList>
            <person name="Chanderbali A."/>
            <person name="Dervinis C."/>
            <person name="Anghel I."/>
            <person name="Soltis D."/>
            <person name="Soltis P."/>
            <person name="Zapata F."/>
        </authorList>
    </citation>
    <scope>NUCLEOTIDE SEQUENCE</scope>
    <source>
        <strain evidence="2">UCBG92.1500</strain>
        <tissue evidence="2">Leaf</tissue>
    </source>
</reference>
<organism evidence="2 3">
    <name type="scientific">Escallonia rubra</name>
    <dbReference type="NCBI Taxonomy" id="112253"/>
    <lineage>
        <taxon>Eukaryota</taxon>
        <taxon>Viridiplantae</taxon>
        <taxon>Streptophyta</taxon>
        <taxon>Embryophyta</taxon>
        <taxon>Tracheophyta</taxon>
        <taxon>Spermatophyta</taxon>
        <taxon>Magnoliopsida</taxon>
        <taxon>eudicotyledons</taxon>
        <taxon>Gunneridae</taxon>
        <taxon>Pentapetalae</taxon>
        <taxon>asterids</taxon>
        <taxon>campanulids</taxon>
        <taxon>Escalloniales</taxon>
        <taxon>Escalloniaceae</taxon>
        <taxon>Escallonia</taxon>
    </lineage>
</organism>
<dbReference type="GO" id="GO:0045053">
    <property type="term" value="P:protein retention in Golgi apparatus"/>
    <property type="evidence" value="ECO:0007669"/>
    <property type="project" value="TreeGrafter"/>
</dbReference>
<accession>A0AA88UIT1</accession>
<evidence type="ECO:0000313" key="2">
    <source>
        <dbReference type="EMBL" id="KAK2986490.1"/>
    </source>
</evidence>